<reference evidence="10 11" key="2">
    <citation type="submission" date="2018-10" db="EMBL/GenBank/DDBJ databases">
        <authorList>
            <consortium name="Pathogen Informatics"/>
        </authorList>
    </citation>
    <scope>NUCLEOTIDE SEQUENCE [LARGE SCALE GENOMIC DNA]</scope>
</reference>
<dbReference type="FunFam" id="3.30.70.330:FF:000020">
    <property type="entry name" value="RNA-binding protein Musashi homolog 2 isoform X1"/>
    <property type="match status" value="1"/>
</dbReference>
<name>A0A0N4V7W0_ENTVE</name>
<sequence length="341" mass="37332">MDRASMEHHHNENDGTHLSPSSDDGSSGCNDPGKMFIGGLSWQTTADGLREYFGKFGEVTECMVMRDPATKRARGFGFITFADPASVDKVLAHDHHELDGKKIDPKVAFPKRTQPKASNNYFHFILNVRIKLHSHLSYSDMIIKTKKVFIGGLSAASTLDDMKSYFEQYGKVEDAMLMFDKATQRHRGFGFITFDNDDVSDKVCEIHFHEINGKMVECKKAQPKEVMLPVQLNKSRAAAAPAYTSFYPRLGAYGANLLYPGVLNGFQSYAPLTPASPPGNTAGNGLANGVVQRGFNAAAAQAAQQVAALEALYGVGAEPYAGIYPPLHHQAAHVPHTFHKV</sequence>
<dbReference type="EMBL" id="UXUI01008337">
    <property type="protein sequence ID" value="VDD91245.1"/>
    <property type="molecule type" value="Genomic_DNA"/>
</dbReference>
<dbReference type="InterPro" id="IPR000504">
    <property type="entry name" value="RRM_dom"/>
</dbReference>
<feature type="compositionally biased region" description="Polar residues" evidence="8">
    <location>
        <begin position="16"/>
        <end position="29"/>
    </location>
</feature>
<organism evidence="12">
    <name type="scientific">Enterobius vermicularis</name>
    <name type="common">Human pinworm</name>
    <dbReference type="NCBI Taxonomy" id="51028"/>
    <lineage>
        <taxon>Eukaryota</taxon>
        <taxon>Metazoa</taxon>
        <taxon>Ecdysozoa</taxon>
        <taxon>Nematoda</taxon>
        <taxon>Chromadorea</taxon>
        <taxon>Rhabditida</taxon>
        <taxon>Spirurina</taxon>
        <taxon>Oxyuridomorpha</taxon>
        <taxon>Oxyuroidea</taxon>
        <taxon>Oxyuridae</taxon>
        <taxon>Enterobius</taxon>
    </lineage>
</organism>
<keyword evidence="11" id="KW-1185">Reference proteome</keyword>
<dbReference type="SMART" id="SM00360">
    <property type="entry name" value="RRM"/>
    <property type="match status" value="2"/>
</dbReference>
<keyword evidence="5" id="KW-0677">Repeat</keyword>
<dbReference type="Pfam" id="PF00076">
    <property type="entry name" value="RRM_1"/>
    <property type="match status" value="2"/>
</dbReference>
<keyword evidence="6 7" id="KW-0694">RNA-binding</keyword>
<dbReference type="PROSITE" id="PS50102">
    <property type="entry name" value="RRM"/>
    <property type="match status" value="2"/>
</dbReference>
<evidence type="ECO:0000313" key="10">
    <source>
        <dbReference type="EMBL" id="VDD91245.1"/>
    </source>
</evidence>
<dbReference type="GO" id="GO:0003729">
    <property type="term" value="F:mRNA binding"/>
    <property type="evidence" value="ECO:0007669"/>
    <property type="project" value="TreeGrafter"/>
</dbReference>
<comment type="similarity">
    <text evidence="2">Belongs to the Musashi family.</text>
</comment>
<keyword evidence="3" id="KW-0963">Cytoplasm</keyword>
<dbReference type="InterPro" id="IPR035979">
    <property type="entry name" value="RBD_domain_sf"/>
</dbReference>
<comment type="subcellular location">
    <subcellularLocation>
        <location evidence="1">Cytoplasm</location>
    </subcellularLocation>
</comment>
<evidence type="ECO:0000256" key="5">
    <source>
        <dbReference type="ARBA" id="ARBA00022737"/>
    </source>
</evidence>
<evidence type="ECO:0000256" key="7">
    <source>
        <dbReference type="PROSITE-ProRule" id="PRU00176"/>
    </source>
</evidence>
<evidence type="ECO:0000256" key="1">
    <source>
        <dbReference type="ARBA" id="ARBA00004496"/>
    </source>
</evidence>
<protein>
    <submittedName>
        <fullName evidence="12">RRM domain-containing protein</fullName>
    </submittedName>
</protein>
<dbReference type="PANTHER" id="PTHR48032">
    <property type="entry name" value="RNA-BINDING PROTEIN MUSASHI HOMOLOG RBP6"/>
    <property type="match status" value="1"/>
</dbReference>
<evidence type="ECO:0000256" key="6">
    <source>
        <dbReference type="ARBA" id="ARBA00022884"/>
    </source>
</evidence>
<reference evidence="12" key="1">
    <citation type="submission" date="2017-02" db="UniProtKB">
        <authorList>
            <consortium name="WormBaseParasite"/>
        </authorList>
    </citation>
    <scope>IDENTIFICATION</scope>
</reference>
<evidence type="ECO:0000256" key="2">
    <source>
        <dbReference type="ARBA" id="ARBA00006635"/>
    </source>
</evidence>
<evidence type="ECO:0000256" key="3">
    <source>
        <dbReference type="ARBA" id="ARBA00022490"/>
    </source>
</evidence>
<dbReference type="CDD" id="cd12576">
    <property type="entry name" value="RRM1_MSI"/>
    <property type="match status" value="1"/>
</dbReference>
<dbReference type="WBParaSite" id="EVEC_0000638501-mRNA-1">
    <property type="protein sequence ID" value="EVEC_0000638501-mRNA-1"/>
    <property type="gene ID" value="EVEC_0000638501"/>
</dbReference>
<evidence type="ECO:0000259" key="9">
    <source>
        <dbReference type="PROSITE" id="PS50102"/>
    </source>
</evidence>
<dbReference type="GO" id="GO:0006417">
    <property type="term" value="P:regulation of translation"/>
    <property type="evidence" value="ECO:0007669"/>
    <property type="project" value="TreeGrafter"/>
</dbReference>
<dbReference type="InterPro" id="IPR012677">
    <property type="entry name" value="Nucleotide-bd_a/b_plait_sf"/>
</dbReference>
<evidence type="ECO:0000256" key="8">
    <source>
        <dbReference type="SAM" id="MobiDB-lite"/>
    </source>
</evidence>
<keyword evidence="4" id="KW-0597">Phosphoprotein</keyword>
<dbReference type="CDD" id="cd12323">
    <property type="entry name" value="RRM2_MSI"/>
    <property type="match status" value="1"/>
</dbReference>
<dbReference type="SUPFAM" id="SSF54928">
    <property type="entry name" value="RNA-binding domain, RBD"/>
    <property type="match status" value="2"/>
</dbReference>
<accession>A0A0N4V7W0</accession>
<dbReference type="OrthoDB" id="1875751at2759"/>
<proteinExistence type="inferred from homology"/>
<feature type="region of interest" description="Disordered" evidence="8">
    <location>
        <begin position="1"/>
        <end position="30"/>
    </location>
</feature>
<evidence type="ECO:0000313" key="12">
    <source>
        <dbReference type="WBParaSite" id="EVEC_0000638501-mRNA-1"/>
    </source>
</evidence>
<dbReference type="FunFam" id="3.30.70.330:FF:000025">
    <property type="entry name" value="RNA-binding protein Musashi homolog 2 isoform X1"/>
    <property type="match status" value="1"/>
</dbReference>
<evidence type="ECO:0000313" key="11">
    <source>
        <dbReference type="Proteomes" id="UP000274131"/>
    </source>
</evidence>
<dbReference type="GO" id="GO:0005737">
    <property type="term" value="C:cytoplasm"/>
    <property type="evidence" value="ECO:0007669"/>
    <property type="project" value="UniProtKB-SubCell"/>
</dbReference>
<dbReference type="AlphaFoldDB" id="A0A0N4V7W0"/>
<dbReference type="PANTHER" id="PTHR48032:SF18">
    <property type="entry name" value="RRM DOMAIN-CONTAINING PROTEIN"/>
    <property type="match status" value="1"/>
</dbReference>
<feature type="domain" description="RRM" evidence="9">
    <location>
        <begin position="146"/>
        <end position="223"/>
    </location>
</feature>
<gene>
    <name evidence="10" type="ORF">EVEC_LOCUS5996</name>
</gene>
<feature type="compositionally biased region" description="Basic and acidic residues" evidence="8">
    <location>
        <begin position="1"/>
        <end position="15"/>
    </location>
</feature>
<dbReference type="InterPro" id="IPR034126">
    <property type="entry name" value="MSI_RRM2"/>
</dbReference>
<dbReference type="STRING" id="51028.A0A0N4V7W0"/>
<dbReference type="Gene3D" id="3.30.70.330">
    <property type="match status" value="2"/>
</dbReference>
<feature type="domain" description="RRM" evidence="9">
    <location>
        <begin position="33"/>
        <end position="112"/>
    </location>
</feature>
<dbReference type="Proteomes" id="UP000274131">
    <property type="component" value="Unassembled WGS sequence"/>
</dbReference>
<evidence type="ECO:0000256" key="4">
    <source>
        <dbReference type="ARBA" id="ARBA00022553"/>
    </source>
</evidence>